<evidence type="ECO:0000313" key="10">
    <source>
        <dbReference type="EMBL" id="MBC8529380.1"/>
    </source>
</evidence>
<evidence type="ECO:0000256" key="4">
    <source>
        <dbReference type="ARBA" id="ARBA00022723"/>
    </source>
</evidence>
<dbReference type="EMBL" id="JACRSO010000003">
    <property type="protein sequence ID" value="MBC8529380.1"/>
    <property type="molecule type" value="Genomic_DNA"/>
</dbReference>
<dbReference type="PANTHER" id="PTHR11079:SF202">
    <property type="entry name" value="TRNA-SPECIFIC ADENOSINE DEAMINASE"/>
    <property type="match status" value="1"/>
</dbReference>
<feature type="domain" description="CMP/dCMP-type deaminase" evidence="9">
    <location>
        <begin position="2"/>
        <end position="114"/>
    </location>
</feature>
<keyword evidence="5 8" id="KW-0378">Hydrolase</keyword>
<evidence type="ECO:0000256" key="8">
    <source>
        <dbReference type="HAMAP-Rule" id="MF_00972"/>
    </source>
</evidence>
<dbReference type="RefSeq" id="WP_249285233.1">
    <property type="nucleotide sequence ID" value="NZ_JACRSO010000003.1"/>
</dbReference>
<evidence type="ECO:0000256" key="6">
    <source>
        <dbReference type="ARBA" id="ARBA00022833"/>
    </source>
</evidence>
<dbReference type="EC" id="3.5.4.33" evidence="8"/>
<dbReference type="PROSITE" id="PS51747">
    <property type="entry name" value="CYT_DCMP_DEAMINASES_2"/>
    <property type="match status" value="1"/>
</dbReference>
<dbReference type="AlphaFoldDB" id="A0A926D2Y6"/>
<evidence type="ECO:0000313" key="11">
    <source>
        <dbReference type="Proteomes" id="UP000654279"/>
    </source>
</evidence>
<feature type="binding site" evidence="8">
    <location>
        <position position="53"/>
    </location>
    <ligand>
        <name>Zn(2+)</name>
        <dbReference type="ChEBI" id="CHEBI:29105"/>
        <note>catalytic</note>
    </ligand>
</feature>
<dbReference type="GO" id="GO:0052717">
    <property type="term" value="F:tRNA-specific adenosine-34 deaminase activity"/>
    <property type="evidence" value="ECO:0007669"/>
    <property type="project" value="UniProtKB-UniRule"/>
</dbReference>
<dbReference type="InterPro" id="IPR028883">
    <property type="entry name" value="tRNA_aden_deaminase"/>
</dbReference>
<comment type="subunit">
    <text evidence="2 8">Homodimer.</text>
</comment>
<comment type="catalytic activity">
    <reaction evidence="7 8">
        <text>adenosine(34) in tRNA + H2O + H(+) = inosine(34) in tRNA + NH4(+)</text>
        <dbReference type="Rhea" id="RHEA:43168"/>
        <dbReference type="Rhea" id="RHEA-COMP:10373"/>
        <dbReference type="Rhea" id="RHEA-COMP:10374"/>
        <dbReference type="ChEBI" id="CHEBI:15377"/>
        <dbReference type="ChEBI" id="CHEBI:15378"/>
        <dbReference type="ChEBI" id="CHEBI:28938"/>
        <dbReference type="ChEBI" id="CHEBI:74411"/>
        <dbReference type="ChEBI" id="CHEBI:82852"/>
        <dbReference type="EC" id="3.5.4.33"/>
    </reaction>
</comment>
<evidence type="ECO:0000259" key="9">
    <source>
        <dbReference type="PROSITE" id="PS51747"/>
    </source>
</evidence>
<keyword evidence="3 8" id="KW-0819">tRNA processing</keyword>
<name>A0A926D2Y6_9FIRM</name>
<dbReference type="Gene3D" id="3.40.140.10">
    <property type="entry name" value="Cytidine Deaminase, domain 2"/>
    <property type="match status" value="1"/>
</dbReference>
<comment type="cofactor">
    <cofactor evidence="8">
        <name>Zn(2+)</name>
        <dbReference type="ChEBI" id="CHEBI:29105"/>
    </cofactor>
    <text evidence="8">Binds 1 zinc ion per subunit.</text>
</comment>
<dbReference type="GO" id="GO:0008270">
    <property type="term" value="F:zinc ion binding"/>
    <property type="evidence" value="ECO:0007669"/>
    <property type="project" value="UniProtKB-UniRule"/>
</dbReference>
<evidence type="ECO:0000256" key="3">
    <source>
        <dbReference type="ARBA" id="ARBA00022694"/>
    </source>
</evidence>
<evidence type="ECO:0000256" key="1">
    <source>
        <dbReference type="ARBA" id="ARBA00010669"/>
    </source>
</evidence>
<feature type="binding site" evidence="8">
    <location>
        <position position="86"/>
    </location>
    <ligand>
        <name>Zn(2+)</name>
        <dbReference type="ChEBI" id="CHEBI:29105"/>
        <note>catalytic</note>
    </ligand>
</feature>
<feature type="binding site" evidence="8">
    <location>
        <position position="83"/>
    </location>
    <ligand>
        <name>Zn(2+)</name>
        <dbReference type="ChEBI" id="CHEBI:29105"/>
        <note>catalytic</note>
    </ligand>
</feature>
<keyword evidence="4 8" id="KW-0479">Metal-binding</keyword>
<dbReference type="InterPro" id="IPR002125">
    <property type="entry name" value="CMP_dCMP_dom"/>
</dbReference>
<dbReference type="InterPro" id="IPR016192">
    <property type="entry name" value="APOBEC/CMP_deaminase_Zn-bd"/>
</dbReference>
<organism evidence="10 11">
    <name type="scientific">Luoshenia tenuis</name>
    <dbReference type="NCBI Taxonomy" id="2763654"/>
    <lineage>
        <taxon>Bacteria</taxon>
        <taxon>Bacillati</taxon>
        <taxon>Bacillota</taxon>
        <taxon>Clostridia</taxon>
        <taxon>Christensenellales</taxon>
        <taxon>Christensenellaceae</taxon>
        <taxon>Luoshenia</taxon>
    </lineage>
</organism>
<dbReference type="FunFam" id="3.40.140.10:FF:000005">
    <property type="entry name" value="tRNA-specific adenosine deaminase"/>
    <property type="match status" value="1"/>
</dbReference>
<accession>A0A926D2Y6</accession>
<reference evidence="10" key="1">
    <citation type="submission" date="2020-08" db="EMBL/GenBank/DDBJ databases">
        <title>Genome public.</title>
        <authorList>
            <person name="Liu C."/>
            <person name="Sun Q."/>
        </authorList>
    </citation>
    <scope>NUCLEOTIDE SEQUENCE</scope>
    <source>
        <strain evidence="10">NSJ-44</strain>
    </source>
</reference>
<proteinExistence type="inferred from homology"/>
<dbReference type="InterPro" id="IPR016193">
    <property type="entry name" value="Cytidine_deaminase-like"/>
</dbReference>
<comment type="similarity">
    <text evidence="1">Belongs to the cytidine and deoxycytidylate deaminase family. ADAT2 subfamily.</text>
</comment>
<protein>
    <recommendedName>
        <fullName evidence="8">tRNA-specific adenosine deaminase</fullName>
        <ecNumber evidence="8">3.5.4.33</ecNumber>
    </recommendedName>
</protein>
<dbReference type="GO" id="GO:0002100">
    <property type="term" value="P:tRNA wobble adenosine to inosine editing"/>
    <property type="evidence" value="ECO:0007669"/>
    <property type="project" value="UniProtKB-UniRule"/>
</dbReference>
<dbReference type="Pfam" id="PF14437">
    <property type="entry name" value="MafB19-deam"/>
    <property type="match status" value="1"/>
</dbReference>
<evidence type="ECO:0000256" key="5">
    <source>
        <dbReference type="ARBA" id="ARBA00022801"/>
    </source>
</evidence>
<dbReference type="HAMAP" id="MF_00972">
    <property type="entry name" value="tRNA_aden_deaminase"/>
    <property type="match status" value="1"/>
</dbReference>
<dbReference type="CDD" id="cd01285">
    <property type="entry name" value="nucleoside_deaminase"/>
    <property type="match status" value="1"/>
</dbReference>
<dbReference type="PANTHER" id="PTHR11079">
    <property type="entry name" value="CYTOSINE DEAMINASE FAMILY MEMBER"/>
    <property type="match status" value="1"/>
</dbReference>
<dbReference type="PROSITE" id="PS00903">
    <property type="entry name" value="CYT_DCMP_DEAMINASES_1"/>
    <property type="match status" value="1"/>
</dbReference>
<comment type="caution">
    <text evidence="10">The sequence shown here is derived from an EMBL/GenBank/DDBJ whole genome shotgun (WGS) entry which is preliminary data.</text>
</comment>
<evidence type="ECO:0000256" key="7">
    <source>
        <dbReference type="ARBA" id="ARBA00048045"/>
    </source>
</evidence>
<feature type="active site" description="Proton donor" evidence="8">
    <location>
        <position position="55"/>
    </location>
</feature>
<comment type="function">
    <text evidence="8">Catalyzes the deamination of adenosine to inosine at the wobble position 34 of tRNA(Arg2).</text>
</comment>
<dbReference type="SUPFAM" id="SSF53927">
    <property type="entry name" value="Cytidine deaminase-like"/>
    <property type="match status" value="1"/>
</dbReference>
<evidence type="ECO:0000256" key="2">
    <source>
        <dbReference type="ARBA" id="ARBA00011738"/>
    </source>
</evidence>
<dbReference type="Proteomes" id="UP000654279">
    <property type="component" value="Unassembled WGS sequence"/>
</dbReference>
<gene>
    <name evidence="8" type="primary">tadA</name>
    <name evidence="10" type="ORF">H8699_08065</name>
</gene>
<keyword evidence="11" id="KW-1185">Reference proteome</keyword>
<keyword evidence="6 8" id="KW-0862">Zinc</keyword>
<dbReference type="InterPro" id="IPR058535">
    <property type="entry name" value="MafB19-deam"/>
</dbReference>
<sequence>MTFVEDYMRQALAQAQMALQAGEVPVGAVVVREGRIIARAHNERERLGDPTAHAEVLALRRAAQAVGDWRLEDCTMVVTLEPCPMCAGAIVQARLGQLFFGAYDMRYGCCGSVLALPEDERLQGACRVAGGFLEEECAALMHSFMQGRR</sequence>